<organism evidence="2 3">
    <name type="scientific">Limibacillus halophilus</name>
    <dbReference type="NCBI Taxonomy" id="1579333"/>
    <lineage>
        <taxon>Bacteria</taxon>
        <taxon>Pseudomonadati</taxon>
        <taxon>Pseudomonadota</taxon>
        <taxon>Alphaproteobacteria</taxon>
        <taxon>Rhodospirillales</taxon>
        <taxon>Rhodovibrionaceae</taxon>
        <taxon>Limibacillus</taxon>
    </lineage>
</organism>
<protein>
    <recommendedName>
        <fullName evidence="4">DUF2497 domain-containing protein</fullName>
    </recommendedName>
</protein>
<name>A0A839SX62_9PROT</name>
<dbReference type="EMBL" id="JACHXA010000004">
    <property type="protein sequence ID" value="MBB3065533.1"/>
    <property type="molecule type" value="Genomic_DNA"/>
</dbReference>
<feature type="compositionally biased region" description="Basic and acidic residues" evidence="1">
    <location>
        <begin position="78"/>
        <end position="87"/>
    </location>
</feature>
<sequence>MSQATPEGEATMEDILDSIRKAVEAEDWQVVEPEPVIELTRVVKEDGSVVDLTMPTSESGTEGNGEQVSEEQSVSDGKNGDFERPHEGNSFGDKPTPGPNDRLSAAAGSAALSSFISKSEEKHVDIGPQLGSGRTLEGVVREALVPHVRDWLEENLVPLVQNIVREEIERMVRRKDD</sequence>
<feature type="region of interest" description="Disordered" evidence="1">
    <location>
        <begin position="46"/>
        <end position="111"/>
    </location>
</feature>
<accession>A0A839SX62</accession>
<evidence type="ECO:0008006" key="4">
    <source>
        <dbReference type="Google" id="ProtNLM"/>
    </source>
</evidence>
<keyword evidence="3" id="KW-1185">Reference proteome</keyword>
<dbReference type="Pfam" id="PF10691">
    <property type="entry name" value="DUF2497"/>
    <property type="match status" value="1"/>
</dbReference>
<dbReference type="InterPro" id="IPR019632">
    <property type="entry name" value="DUF2497"/>
</dbReference>
<reference evidence="2 3" key="1">
    <citation type="submission" date="2020-08" db="EMBL/GenBank/DDBJ databases">
        <title>Genomic Encyclopedia of Type Strains, Phase III (KMG-III): the genomes of soil and plant-associated and newly described type strains.</title>
        <authorList>
            <person name="Whitman W."/>
        </authorList>
    </citation>
    <scope>NUCLEOTIDE SEQUENCE [LARGE SCALE GENOMIC DNA]</scope>
    <source>
        <strain evidence="2 3">CECT 8803</strain>
    </source>
</reference>
<comment type="caution">
    <text evidence="2">The sequence shown here is derived from an EMBL/GenBank/DDBJ whole genome shotgun (WGS) entry which is preliminary data.</text>
</comment>
<dbReference type="RefSeq" id="WP_183416351.1">
    <property type="nucleotide sequence ID" value="NZ_JACHXA010000004.1"/>
</dbReference>
<proteinExistence type="predicted"/>
<dbReference type="AlphaFoldDB" id="A0A839SX62"/>
<dbReference type="Proteomes" id="UP000581135">
    <property type="component" value="Unassembled WGS sequence"/>
</dbReference>
<evidence type="ECO:0000256" key="1">
    <source>
        <dbReference type="SAM" id="MobiDB-lite"/>
    </source>
</evidence>
<evidence type="ECO:0000313" key="2">
    <source>
        <dbReference type="EMBL" id="MBB3065533.1"/>
    </source>
</evidence>
<gene>
    <name evidence="2" type="ORF">FHR98_001820</name>
</gene>
<feature type="compositionally biased region" description="Polar residues" evidence="1">
    <location>
        <begin position="54"/>
        <end position="76"/>
    </location>
</feature>
<evidence type="ECO:0000313" key="3">
    <source>
        <dbReference type="Proteomes" id="UP000581135"/>
    </source>
</evidence>